<accession>A0ABT8BT41</accession>
<dbReference type="InterPro" id="IPR016181">
    <property type="entry name" value="Acyl_CoA_acyltransferase"/>
</dbReference>
<dbReference type="InterPro" id="IPR000182">
    <property type="entry name" value="GNAT_dom"/>
</dbReference>
<dbReference type="CDD" id="cd04301">
    <property type="entry name" value="NAT_SF"/>
    <property type="match status" value="1"/>
</dbReference>
<comment type="caution">
    <text evidence="3">The sequence shown here is derived from an EMBL/GenBank/DDBJ whole genome shotgun (WGS) entry which is preliminary data.</text>
</comment>
<dbReference type="Proteomes" id="UP001238540">
    <property type="component" value="Unassembled WGS sequence"/>
</dbReference>
<keyword evidence="4" id="KW-1185">Reference proteome</keyword>
<keyword evidence="1" id="KW-0808">Transferase</keyword>
<feature type="domain" description="N-acetyltransferase" evidence="2">
    <location>
        <begin position="1"/>
        <end position="178"/>
    </location>
</feature>
<dbReference type="SUPFAM" id="SSF55729">
    <property type="entry name" value="Acyl-CoA N-acyltransferases (Nat)"/>
    <property type="match status" value="1"/>
</dbReference>
<dbReference type="PANTHER" id="PTHR13947">
    <property type="entry name" value="GNAT FAMILY N-ACETYLTRANSFERASE"/>
    <property type="match status" value="1"/>
</dbReference>
<evidence type="ECO:0000313" key="3">
    <source>
        <dbReference type="EMBL" id="MDN3609838.1"/>
    </source>
</evidence>
<dbReference type="Pfam" id="PF00583">
    <property type="entry name" value="Acetyltransf_1"/>
    <property type="match status" value="1"/>
</dbReference>
<gene>
    <name evidence="3" type="ORF">QWZ16_09025</name>
</gene>
<dbReference type="Gene3D" id="3.40.630.30">
    <property type="match status" value="1"/>
</dbReference>
<organism evidence="3 4">
    <name type="scientific">Vibrio ostreicida</name>
    <dbReference type="NCBI Taxonomy" id="526588"/>
    <lineage>
        <taxon>Bacteria</taxon>
        <taxon>Pseudomonadati</taxon>
        <taxon>Pseudomonadota</taxon>
        <taxon>Gammaproteobacteria</taxon>
        <taxon>Vibrionales</taxon>
        <taxon>Vibrionaceae</taxon>
        <taxon>Vibrio</taxon>
    </lineage>
</organism>
<dbReference type="PROSITE" id="PS51186">
    <property type="entry name" value="GNAT"/>
    <property type="match status" value="1"/>
</dbReference>
<name>A0ABT8BT41_9VIBR</name>
<dbReference type="InterPro" id="IPR050769">
    <property type="entry name" value="NAT_camello-type"/>
</dbReference>
<evidence type="ECO:0000256" key="1">
    <source>
        <dbReference type="ARBA" id="ARBA00022679"/>
    </source>
</evidence>
<reference evidence="4" key="1">
    <citation type="journal article" date="2019" name="Int. J. Syst. Evol. Microbiol.">
        <title>The Global Catalogue of Microorganisms (GCM) 10K type strain sequencing project: providing services to taxonomists for standard genome sequencing and annotation.</title>
        <authorList>
            <consortium name="The Broad Institute Genomics Platform"/>
            <consortium name="The Broad Institute Genome Sequencing Center for Infectious Disease"/>
            <person name="Wu L."/>
            <person name="Ma J."/>
        </authorList>
    </citation>
    <scope>NUCLEOTIDE SEQUENCE [LARGE SCALE GENOMIC DNA]</scope>
    <source>
        <strain evidence="4">CECT 7398</strain>
    </source>
</reference>
<protein>
    <submittedName>
        <fullName evidence="3">GNAT family N-acetyltransferase</fullName>
    </submittedName>
</protein>
<proteinExistence type="predicted"/>
<evidence type="ECO:0000259" key="2">
    <source>
        <dbReference type="PROSITE" id="PS51186"/>
    </source>
</evidence>
<evidence type="ECO:0000313" key="4">
    <source>
        <dbReference type="Proteomes" id="UP001238540"/>
    </source>
</evidence>
<dbReference type="PANTHER" id="PTHR13947:SF37">
    <property type="entry name" value="LD18367P"/>
    <property type="match status" value="1"/>
</dbReference>
<sequence length="179" mass="20094">MNIVTASPTDLTSFFNYLDRQLVENVAESGVLFQPLAKEHNHVSESLRSKFRMGFESPLGAASWRKLWLAKDDSGAICGHVDLRHHSEQYSFHRVLLGMGVASWCRQQGVGLSLMETIIKFCHQSPAIDWLDLNVLSNNTPAQQLYLKCGFSVIGEVKDFYRVDGQSLSEISMTLITKS</sequence>
<dbReference type="RefSeq" id="WP_076590784.1">
    <property type="nucleotide sequence ID" value="NZ_JABEYA020000007.1"/>
</dbReference>
<dbReference type="EMBL" id="JAUFQC010000001">
    <property type="protein sequence ID" value="MDN3609838.1"/>
    <property type="molecule type" value="Genomic_DNA"/>
</dbReference>